<keyword evidence="3" id="KW-1185">Reference proteome</keyword>
<feature type="region of interest" description="Disordered" evidence="1">
    <location>
        <begin position="69"/>
        <end position="92"/>
    </location>
</feature>
<evidence type="ECO:0000313" key="3">
    <source>
        <dbReference type="Proteomes" id="UP000652761"/>
    </source>
</evidence>
<name>A0A843VXQ9_COLES</name>
<organism evidence="2 3">
    <name type="scientific">Colocasia esculenta</name>
    <name type="common">Wild taro</name>
    <name type="synonym">Arum esculentum</name>
    <dbReference type="NCBI Taxonomy" id="4460"/>
    <lineage>
        <taxon>Eukaryota</taxon>
        <taxon>Viridiplantae</taxon>
        <taxon>Streptophyta</taxon>
        <taxon>Embryophyta</taxon>
        <taxon>Tracheophyta</taxon>
        <taxon>Spermatophyta</taxon>
        <taxon>Magnoliopsida</taxon>
        <taxon>Liliopsida</taxon>
        <taxon>Araceae</taxon>
        <taxon>Aroideae</taxon>
        <taxon>Colocasieae</taxon>
        <taxon>Colocasia</taxon>
    </lineage>
</organism>
<proteinExistence type="predicted"/>
<sequence length="92" mass="10382">MTMPCTTSMQQDYPLFLGNWRYMRLPWLHKLTASITLDMTNILKRGPINNLAGSLCLCFQPCGGHDVQSYGVSDRGETSQQRQGTRRAEETG</sequence>
<comment type="caution">
    <text evidence="2">The sequence shown here is derived from an EMBL/GenBank/DDBJ whole genome shotgun (WGS) entry which is preliminary data.</text>
</comment>
<dbReference type="Proteomes" id="UP000652761">
    <property type="component" value="Unassembled WGS sequence"/>
</dbReference>
<accession>A0A843VXQ9</accession>
<dbReference type="AlphaFoldDB" id="A0A843VXQ9"/>
<protein>
    <submittedName>
        <fullName evidence="2">Uncharacterized protein</fullName>
    </submittedName>
</protein>
<reference evidence="2" key="1">
    <citation type="submission" date="2017-07" db="EMBL/GenBank/DDBJ databases">
        <title>Taro Niue Genome Assembly and Annotation.</title>
        <authorList>
            <person name="Atibalentja N."/>
            <person name="Keating K."/>
            <person name="Fields C.J."/>
        </authorList>
    </citation>
    <scope>NUCLEOTIDE SEQUENCE</scope>
    <source>
        <strain evidence="2">Niue_2</strain>
        <tissue evidence="2">Leaf</tissue>
    </source>
</reference>
<dbReference type="EMBL" id="NMUH01002422">
    <property type="protein sequence ID" value="MQL99866.1"/>
    <property type="molecule type" value="Genomic_DNA"/>
</dbReference>
<evidence type="ECO:0000256" key="1">
    <source>
        <dbReference type="SAM" id="MobiDB-lite"/>
    </source>
</evidence>
<gene>
    <name evidence="2" type="ORF">Taro_032594</name>
</gene>
<evidence type="ECO:0000313" key="2">
    <source>
        <dbReference type="EMBL" id="MQL99866.1"/>
    </source>
</evidence>